<comment type="subcellular location">
    <subcellularLocation>
        <location evidence="1">Nucleus membrane</location>
        <topology evidence="1">Multi-pass membrane protein</topology>
    </subcellularLocation>
    <subcellularLocation>
        <location evidence="2">Nucleus</location>
        <location evidence="2">Nuclear pore complex</location>
    </subcellularLocation>
</comment>
<sequence>MVSVKGSFNNAAPRLRAPAYHAIVSRVLQKRFVHACVCLYVLCYGTSFLLGHSYRPWYLFPWSWTGFRSVAIFLALAPLLLLRKANLHVTRIARPLSPFNVLSAPSIAAAIAYTIASTFFVLTYINNTNEKSGLTLLVTQRTYELPRLNERWLYLMFFSVMLAVFESGKHIACDLDLLARPLAKRPIPTRMQEELPMVAVQSLVQALGISLVAPLGYLILRSSLYSFVLRFVRLIYHVPRSTVPPEWPVGFGMCIRTTFIATLIIFAWNVLHWLFNVYLSQGPTYKGKLISEKSMLQDETLLKGLQHTSKPLTQLIAFEELRLIAAHGKDRRIAIFETGAPDATMWLAIVNACLVVLGEVIDSVSAASGSTQGNQPAHPTVQSAPKARVIGTPPPVQVHQANIFLSGHKNASIVDKLKSQTQPAAAAIKAPEQIGQMGQSVMTTIKSHALEFTKPMWQPVTELTAIRLLAKVLRAGEEAMPRHEFAILAIESLRDMLLASLEDDTFGRAHKDVSRVLTSLEKLQSVIARLRQYRKAKQQDQDEQQPLVSDDINTVDILAGDARKQLLEAFQAYL</sequence>
<keyword evidence="10" id="KW-0906">Nuclear pore complex</keyword>
<keyword evidence="12" id="KW-0539">Nucleus</keyword>
<accession>A0A1Y2F536</accession>
<feature type="compositionally biased region" description="Polar residues" evidence="13">
    <location>
        <begin position="368"/>
        <end position="383"/>
    </location>
</feature>
<comment type="similarity">
    <text evidence="3">Belongs to the NDC1 family.</text>
</comment>
<feature type="transmembrane region" description="Helical" evidence="14">
    <location>
        <begin position="102"/>
        <end position="125"/>
    </location>
</feature>
<keyword evidence="7" id="KW-0653">Protein transport</keyword>
<keyword evidence="5 14" id="KW-0812">Transmembrane</keyword>
<dbReference type="GO" id="GO:0070631">
    <property type="term" value="P:spindle pole body localization"/>
    <property type="evidence" value="ECO:0007669"/>
    <property type="project" value="TreeGrafter"/>
</dbReference>
<evidence type="ECO:0000256" key="2">
    <source>
        <dbReference type="ARBA" id="ARBA00004567"/>
    </source>
</evidence>
<evidence type="ECO:0000256" key="9">
    <source>
        <dbReference type="ARBA" id="ARBA00023010"/>
    </source>
</evidence>
<evidence type="ECO:0000256" key="7">
    <source>
        <dbReference type="ARBA" id="ARBA00022927"/>
    </source>
</evidence>
<keyword evidence="8 14" id="KW-1133">Transmembrane helix</keyword>
<evidence type="ECO:0000256" key="8">
    <source>
        <dbReference type="ARBA" id="ARBA00022989"/>
    </source>
</evidence>
<evidence type="ECO:0000313" key="16">
    <source>
        <dbReference type="Proteomes" id="UP000193685"/>
    </source>
</evidence>
<keyword evidence="16" id="KW-1185">Reference proteome</keyword>
<keyword evidence="4" id="KW-0813">Transport</keyword>
<evidence type="ECO:0000256" key="11">
    <source>
        <dbReference type="ARBA" id="ARBA00023136"/>
    </source>
</evidence>
<dbReference type="PANTHER" id="PTHR13269">
    <property type="entry name" value="NUCLEOPORIN NDC1"/>
    <property type="match status" value="1"/>
</dbReference>
<dbReference type="GeneID" id="63782458"/>
<name>A0A1Y2F536_PROLT</name>
<dbReference type="GO" id="GO:0006999">
    <property type="term" value="P:nuclear pore organization"/>
    <property type="evidence" value="ECO:0007669"/>
    <property type="project" value="TreeGrafter"/>
</dbReference>
<dbReference type="GO" id="GO:0031965">
    <property type="term" value="C:nuclear membrane"/>
    <property type="evidence" value="ECO:0007669"/>
    <property type="project" value="UniProtKB-SubCell"/>
</dbReference>
<keyword evidence="9" id="KW-0811">Translocation</keyword>
<feature type="transmembrane region" description="Helical" evidence="14">
    <location>
        <begin position="249"/>
        <end position="271"/>
    </location>
</feature>
<dbReference type="GO" id="GO:0015031">
    <property type="term" value="P:protein transport"/>
    <property type="evidence" value="ECO:0007669"/>
    <property type="project" value="UniProtKB-KW"/>
</dbReference>
<protein>
    <submittedName>
        <fullName evidence="15">Nucleoporin protein Ndc1-Nup</fullName>
    </submittedName>
</protein>
<evidence type="ECO:0000256" key="1">
    <source>
        <dbReference type="ARBA" id="ARBA00004232"/>
    </source>
</evidence>
<dbReference type="Pfam" id="PF09531">
    <property type="entry name" value="Ndc1_Nup"/>
    <property type="match status" value="1"/>
</dbReference>
<evidence type="ECO:0000256" key="12">
    <source>
        <dbReference type="ARBA" id="ARBA00023242"/>
    </source>
</evidence>
<evidence type="ECO:0000256" key="3">
    <source>
        <dbReference type="ARBA" id="ARBA00005760"/>
    </source>
</evidence>
<dbReference type="RefSeq" id="XP_040723670.1">
    <property type="nucleotide sequence ID" value="XM_040865859.1"/>
</dbReference>
<keyword evidence="11 14" id="KW-0472">Membrane</keyword>
<dbReference type="Proteomes" id="UP000193685">
    <property type="component" value="Unassembled WGS sequence"/>
</dbReference>
<dbReference type="OMA" id="AHMSIGC"/>
<evidence type="ECO:0000256" key="5">
    <source>
        <dbReference type="ARBA" id="ARBA00022692"/>
    </source>
</evidence>
<evidence type="ECO:0000256" key="14">
    <source>
        <dbReference type="SAM" id="Phobius"/>
    </source>
</evidence>
<keyword evidence="6" id="KW-0509">mRNA transport</keyword>
<gene>
    <name evidence="15" type="ORF">BCR37DRAFT_101446</name>
</gene>
<proteinExistence type="inferred from homology"/>
<evidence type="ECO:0000256" key="13">
    <source>
        <dbReference type="SAM" id="MobiDB-lite"/>
    </source>
</evidence>
<dbReference type="STRING" id="56484.A0A1Y2F536"/>
<dbReference type="InterPro" id="IPR019049">
    <property type="entry name" value="Nucleoporin_prot_Ndc1/Nup"/>
</dbReference>
<dbReference type="PANTHER" id="PTHR13269:SF6">
    <property type="entry name" value="NUCLEOPORIN NDC1"/>
    <property type="match status" value="1"/>
</dbReference>
<dbReference type="OrthoDB" id="67850at2759"/>
<feature type="transmembrane region" description="Helical" evidence="14">
    <location>
        <begin position="198"/>
        <end position="220"/>
    </location>
</feature>
<evidence type="ECO:0000256" key="4">
    <source>
        <dbReference type="ARBA" id="ARBA00022448"/>
    </source>
</evidence>
<reference evidence="15 16" key="1">
    <citation type="submission" date="2016-07" db="EMBL/GenBank/DDBJ databases">
        <title>Pervasive Adenine N6-methylation of Active Genes in Fungi.</title>
        <authorList>
            <consortium name="DOE Joint Genome Institute"/>
            <person name="Mondo S.J."/>
            <person name="Dannebaum R.O."/>
            <person name="Kuo R.C."/>
            <person name="Labutti K."/>
            <person name="Haridas S."/>
            <person name="Kuo A."/>
            <person name="Salamov A."/>
            <person name="Ahrendt S.R."/>
            <person name="Lipzen A."/>
            <person name="Sullivan W."/>
            <person name="Andreopoulos W.B."/>
            <person name="Clum A."/>
            <person name="Lindquist E."/>
            <person name="Daum C."/>
            <person name="Ramamoorthy G.K."/>
            <person name="Gryganskyi A."/>
            <person name="Culley D."/>
            <person name="Magnuson J.K."/>
            <person name="James T.Y."/>
            <person name="O'Malley M.A."/>
            <person name="Stajich J.E."/>
            <person name="Spatafora J.W."/>
            <person name="Visel A."/>
            <person name="Grigoriev I.V."/>
        </authorList>
    </citation>
    <scope>NUCLEOTIDE SEQUENCE [LARGE SCALE GENOMIC DNA]</scope>
    <source>
        <strain evidence="15 16">12-1054</strain>
    </source>
</reference>
<dbReference type="GO" id="GO:0005816">
    <property type="term" value="C:spindle pole body"/>
    <property type="evidence" value="ECO:0007669"/>
    <property type="project" value="TreeGrafter"/>
</dbReference>
<dbReference type="GO" id="GO:0051028">
    <property type="term" value="P:mRNA transport"/>
    <property type="evidence" value="ECO:0007669"/>
    <property type="project" value="UniProtKB-KW"/>
</dbReference>
<dbReference type="GO" id="GO:0070762">
    <property type="term" value="C:nuclear pore transmembrane ring"/>
    <property type="evidence" value="ECO:0007669"/>
    <property type="project" value="TreeGrafter"/>
</dbReference>
<feature type="transmembrane region" description="Helical" evidence="14">
    <location>
        <begin position="62"/>
        <end position="82"/>
    </location>
</feature>
<organism evidence="15 16">
    <name type="scientific">Protomyces lactucae-debilis</name>
    <dbReference type="NCBI Taxonomy" id="2754530"/>
    <lineage>
        <taxon>Eukaryota</taxon>
        <taxon>Fungi</taxon>
        <taxon>Dikarya</taxon>
        <taxon>Ascomycota</taxon>
        <taxon>Taphrinomycotina</taxon>
        <taxon>Taphrinomycetes</taxon>
        <taxon>Taphrinales</taxon>
        <taxon>Protomycetaceae</taxon>
        <taxon>Protomyces</taxon>
    </lineage>
</organism>
<feature type="region of interest" description="Disordered" evidence="13">
    <location>
        <begin position="368"/>
        <end position="389"/>
    </location>
</feature>
<evidence type="ECO:0000313" key="15">
    <source>
        <dbReference type="EMBL" id="ORY79038.1"/>
    </source>
</evidence>
<dbReference type="GO" id="GO:0106166">
    <property type="term" value="F:spindle pole body-nuclear membrane anchor activity"/>
    <property type="evidence" value="ECO:0007669"/>
    <property type="project" value="TreeGrafter"/>
</dbReference>
<evidence type="ECO:0000256" key="6">
    <source>
        <dbReference type="ARBA" id="ARBA00022816"/>
    </source>
</evidence>
<comment type="caution">
    <text evidence="15">The sequence shown here is derived from an EMBL/GenBank/DDBJ whole genome shotgun (WGS) entry which is preliminary data.</text>
</comment>
<evidence type="ECO:0000256" key="10">
    <source>
        <dbReference type="ARBA" id="ARBA00023132"/>
    </source>
</evidence>
<dbReference type="EMBL" id="MCFI01000016">
    <property type="protein sequence ID" value="ORY79038.1"/>
    <property type="molecule type" value="Genomic_DNA"/>
</dbReference>
<feature type="transmembrane region" description="Helical" evidence="14">
    <location>
        <begin position="32"/>
        <end position="50"/>
    </location>
</feature>
<dbReference type="AlphaFoldDB" id="A0A1Y2F536"/>